<accession>A0A9P8QAP7</accession>
<protein>
    <submittedName>
        <fullName evidence="1">Uncharacterized protein</fullName>
    </submittedName>
</protein>
<sequence length="103" mass="12055">MTIVIIMTTVNTNVIVHPPNIMANHHTIRRNRSSGGWLVKLVELMMLMLVEPVHTKTFRPNVGVVVASEGIHQVLVKLMSWSVDVWRRGRRRRWRRTIQIIIR</sequence>
<dbReference type="EMBL" id="JAEUBG010000761">
    <property type="protein sequence ID" value="KAH3687527.1"/>
    <property type="molecule type" value="Genomic_DNA"/>
</dbReference>
<reference evidence="1" key="1">
    <citation type="journal article" date="2021" name="Open Biol.">
        <title>Shared evolutionary footprints suggest mitochondrial oxidative damage underlies multiple complex I losses in fungi.</title>
        <authorList>
            <person name="Schikora-Tamarit M.A."/>
            <person name="Marcet-Houben M."/>
            <person name="Nosek J."/>
            <person name="Gabaldon T."/>
        </authorList>
    </citation>
    <scope>NUCLEOTIDE SEQUENCE</scope>
    <source>
        <strain evidence="1">CBS2887</strain>
    </source>
</reference>
<dbReference type="AlphaFoldDB" id="A0A9P8QAP7"/>
<gene>
    <name evidence="1" type="ORF">WICPIJ_001489</name>
</gene>
<organism evidence="1 2">
    <name type="scientific">Wickerhamomyces pijperi</name>
    <name type="common">Yeast</name>
    <name type="synonym">Pichia pijperi</name>
    <dbReference type="NCBI Taxonomy" id="599730"/>
    <lineage>
        <taxon>Eukaryota</taxon>
        <taxon>Fungi</taxon>
        <taxon>Dikarya</taxon>
        <taxon>Ascomycota</taxon>
        <taxon>Saccharomycotina</taxon>
        <taxon>Saccharomycetes</taxon>
        <taxon>Phaffomycetales</taxon>
        <taxon>Wickerhamomycetaceae</taxon>
        <taxon>Wickerhamomyces</taxon>
    </lineage>
</organism>
<dbReference type="Proteomes" id="UP000774326">
    <property type="component" value="Unassembled WGS sequence"/>
</dbReference>
<keyword evidence="2" id="KW-1185">Reference proteome</keyword>
<evidence type="ECO:0000313" key="1">
    <source>
        <dbReference type="EMBL" id="KAH3687527.1"/>
    </source>
</evidence>
<evidence type="ECO:0000313" key="2">
    <source>
        <dbReference type="Proteomes" id="UP000774326"/>
    </source>
</evidence>
<name>A0A9P8QAP7_WICPI</name>
<reference evidence="1" key="2">
    <citation type="submission" date="2021-01" db="EMBL/GenBank/DDBJ databases">
        <authorList>
            <person name="Schikora-Tamarit M.A."/>
        </authorList>
    </citation>
    <scope>NUCLEOTIDE SEQUENCE</scope>
    <source>
        <strain evidence="1">CBS2887</strain>
    </source>
</reference>
<proteinExistence type="predicted"/>
<comment type="caution">
    <text evidence="1">The sequence shown here is derived from an EMBL/GenBank/DDBJ whole genome shotgun (WGS) entry which is preliminary data.</text>
</comment>